<gene>
    <name evidence="3" type="ORF">B0J12DRAFT_669092</name>
</gene>
<evidence type="ECO:0000313" key="4">
    <source>
        <dbReference type="Proteomes" id="UP000774617"/>
    </source>
</evidence>
<dbReference type="EMBL" id="JAGTJR010000018">
    <property type="protein sequence ID" value="KAH7045902.1"/>
    <property type="molecule type" value="Genomic_DNA"/>
</dbReference>
<feature type="compositionally biased region" description="Polar residues" evidence="2">
    <location>
        <begin position="232"/>
        <end position="248"/>
    </location>
</feature>
<reference evidence="3 4" key="1">
    <citation type="journal article" date="2021" name="Nat. Commun.">
        <title>Genetic determinants of endophytism in the Arabidopsis root mycobiome.</title>
        <authorList>
            <person name="Mesny F."/>
            <person name="Miyauchi S."/>
            <person name="Thiergart T."/>
            <person name="Pickel B."/>
            <person name="Atanasova L."/>
            <person name="Karlsson M."/>
            <person name="Huettel B."/>
            <person name="Barry K.W."/>
            <person name="Haridas S."/>
            <person name="Chen C."/>
            <person name="Bauer D."/>
            <person name="Andreopoulos W."/>
            <person name="Pangilinan J."/>
            <person name="LaButti K."/>
            <person name="Riley R."/>
            <person name="Lipzen A."/>
            <person name="Clum A."/>
            <person name="Drula E."/>
            <person name="Henrissat B."/>
            <person name="Kohler A."/>
            <person name="Grigoriev I.V."/>
            <person name="Martin F.M."/>
            <person name="Hacquard S."/>
        </authorList>
    </citation>
    <scope>NUCLEOTIDE SEQUENCE [LARGE SCALE GENOMIC DNA]</scope>
    <source>
        <strain evidence="3 4">MPI-SDFR-AT-0080</strain>
    </source>
</reference>
<feature type="compositionally biased region" description="Basic and acidic residues" evidence="2">
    <location>
        <begin position="371"/>
        <end position="381"/>
    </location>
</feature>
<feature type="region of interest" description="Disordered" evidence="2">
    <location>
        <begin position="509"/>
        <end position="534"/>
    </location>
</feature>
<accession>A0ABQ8G6E2</accession>
<dbReference type="Proteomes" id="UP000774617">
    <property type="component" value="Unassembled WGS sequence"/>
</dbReference>
<name>A0ABQ8G6E2_9PEZI</name>
<keyword evidence="1" id="KW-0175">Coiled coil</keyword>
<organism evidence="3 4">
    <name type="scientific">Macrophomina phaseolina</name>
    <dbReference type="NCBI Taxonomy" id="35725"/>
    <lineage>
        <taxon>Eukaryota</taxon>
        <taxon>Fungi</taxon>
        <taxon>Dikarya</taxon>
        <taxon>Ascomycota</taxon>
        <taxon>Pezizomycotina</taxon>
        <taxon>Dothideomycetes</taxon>
        <taxon>Dothideomycetes incertae sedis</taxon>
        <taxon>Botryosphaeriales</taxon>
        <taxon>Botryosphaeriaceae</taxon>
        <taxon>Macrophomina</taxon>
    </lineage>
</organism>
<feature type="region of interest" description="Disordered" evidence="2">
    <location>
        <begin position="1"/>
        <end position="269"/>
    </location>
</feature>
<evidence type="ECO:0000256" key="1">
    <source>
        <dbReference type="SAM" id="Coils"/>
    </source>
</evidence>
<feature type="compositionally biased region" description="Low complexity" evidence="2">
    <location>
        <begin position="62"/>
        <end position="77"/>
    </location>
</feature>
<keyword evidence="4" id="KW-1185">Reference proteome</keyword>
<comment type="caution">
    <text evidence="3">The sequence shown here is derived from an EMBL/GenBank/DDBJ whole genome shotgun (WGS) entry which is preliminary data.</text>
</comment>
<feature type="coiled-coil region" evidence="1">
    <location>
        <begin position="281"/>
        <end position="315"/>
    </location>
</feature>
<proteinExistence type="predicted"/>
<feature type="region of interest" description="Disordered" evidence="2">
    <location>
        <begin position="362"/>
        <end position="381"/>
    </location>
</feature>
<evidence type="ECO:0000256" key="2">
    <source>
        <dbReference type="SAM" id="MobiDB-lite"/>
    </source>
</evidence>
<protein>
    <submittedName>
        <fullName evidence="3">Uncharacterized protein</fullName>
    </submittedName>
</protein>
<sequence length="645" mass="70682">MSEPSPKRRRTSAEPLPEVSATGDFRPRNALRRTPPRRASWLSPTKASLARFNPEILSRRTSAASAAGSSAAPESPSNRGQLARASVLGETQQNPDADPTLRDEVPRRQSIGGRRLPSMDVLHAAGAGVDQTNAAAPEGGERRLSLGGRMLPSRDVLRAAAAAQQTQDNTQPERNPSADDDLPTHPKGSPAGKPDLPPQEGLFSSPSKRLMKNKSFGQRLSSPFKPRESQLRSEPSASDTEAGTAESTQNREVHVQGSPRIPEKDVAEQRPVLAFPMKVEVDPRQRQMELLKKQLRELQEEVKQYEREVERSRSAPRDEEEEDISSLITLVNKANPLPPVKQPEAPPLSSLLSAFLPLAKPINLPTPPPDEPEKPLPSHEPIELDDPLPYLQLFTSFSYDSKMGVTGDARGQVHTVNMHSPASLLHLGFQMTADSATQTVSKLEVLSLSPWASHELGAYIKQRAAENDVSAVCWATESYYDLAVKRANCWARCYKGFSRLLNDSTASKTAEASRKAKHGKGPQQAVPSSSNFEEEAEEVSGIGHELAGKEQDGHPVSKAELMRGLGRESIVFRSKEVLFKVAWRIQFDWTGEAESVVNVGVALPGVWREADDRGSFKKIPATFDRLVEEMGVFEAIKTMVGLLFT</sequence>
<evidence type="ECO:0000313" key="3">
    <source>
        <dbReference type="EMBL" id="KAH7045902.1"/>
    </source>
</evidence>